<feature type="region of interest" description="Disordered" evidence="1">
    <location>
        <begin position="161"/>
        <end position="183"/>
    </location>
</feature>
<comment type="caution">
    <text evidence="2">The sequence shown here is derived from an EMBL/GenBank/DDBJ whole genome shotgun (WGS) entry which is preliminary data.</text>
</comment>
<protein>
    <submittedName>
        <fullName evidence="2">Uncharacterized protein</fullName>
    </submittedName>
</protein>
<evidence type="ECO:0000313" key="2">
    <source>
        <dbReference type="EMBL" id="MEV4284095.1"/>
    </source>
</evidence>
<organism evidence="2 3">
    <name type="scientific">Nonomuraea bangladeshensis</name>
    <dbReference type="NCBI Taxonomy" id="404385"/>
    <lineage>
        <taxon>Bacteria</taxon>
        <taxon>Bacillati</taxon>
        <taxon>Actinomycetota</taxon>
        <taxon>Actinomycetes</taxon>
        <taxon>Streptosporangiales</taxon>
        <taxon>Streptosporangiaceae</taxon>
        <taxon>Nonomuraea</taxon>
    </lineage>
</organism>
<dbReference type="PANTHER" id="PTHR42976">
    <property type="entry name" value="BIFUNCTIONAL CHITINASE/LYSOZYME-RELATED"/>
    <property type="match status" value="1"/>
</dbReference>
<evidence type="ECO:0000313" key="3">
    <source>
        <dbReference type="Proteomes" id="UP001552427"/>
    </source>
</evidence>
<accession>A0ABV3GVZ1</accession>
<keyword evidence="3" id="KW-1185">Reference proteome</keyword>
<name>A0ABV3GVZ1_9ACTN</name>
<dbReference type="PANTHER" id="PTHR42976:SF1">
    <property type="entry name" value="GH18 DOMAIN-CONTAINING PROTEIN-RELATED"/>
    <property type="match status" value="1"/>
</dbReference>
<dbReference type="RefSeq" id="WP_364444263.1">
    <property type="nucleotide sequence ID" value="NZ_JBFARM010000001.1"/>
</dbReference>
<dbReference type="Proteomes" id="UP001552427">
    <property type="component" value="Unassembled WGS sequence"/>
</dbReference>
<gene>
    <name evidence="2" type="ORF">AB0K40_01180</name>
</gene>
<dbReference type="EMBL" id="JBFARM010000001">
    <property type="protein sequence ID" value="MEV4284095.1"/>
    <property type="molecule type" value="Genomic_DNA"/>
</dbReference>
<reference evidence="2 3" key="1">
    <citation type="submission" date="2024-06" db="EMBL/GenBank/DDBJ databases">
        <title>The Natural Products Discovery Center: Release of the First 8490 Sequenced Strains for Exploring Actinobacteria Biosynthetic Diversity.</title>
        <authorList>
            <person name="Kalkreuter E."/>
            <person name="Kautsar S.A."/>
            <person name="Yang D."/>
            <person name="Bader C.D."/>
            <person name="Teijaro C.N."/>
            <person name="Fluegel L."/>
            <person name="Davis C.M."/>
            <person name="Simpson J.R."/>
            <person name="Lauterbach L."/>
            <person name="Steele A.D."/>
            <person name="Gui C."/>
            <person name="Meng S."/>
            <person name="Li G."/>
            <person name="Viehrig K."/>
            <person name="Ye F."/>
            <person name="Su P."/>
            <person name="Kiefer A.F."/>
            <person name="Nichols A."/>
            <person name="Cepeda A.J."/>
            <person name="Yan W."/>
            <person name="Fan B."/>
            <person name="Jiang Y."/>
            <person name="Adhikari A."/>
            <person name="Zheng C.-J."/>
            <person name="Schuster L."/>
            <person name="Cowan T.M."/>
            <person name="Smanski M.J."/>
            <person name="Chevrette M.G."/>
            <person name="De Carvalho L.P.S."/>
            <person name="Shen B."/>
        </authorList>
    </citation>
    <scope>NUCLEOTIDE SEQUENCE [LARGE SCALE GENOMIC DNA]</scope>
    <source>
        <strain evidence="2 3">NPDC049574</strain>
    </source>
</reference>
<sequence length="370" mass="37216">MPRHQREPGLLPRPLAVLAGLALVAATVVAVRLLPPASAVATSPPPAPPASRAAPLHTPALSAAVAEAPPPGFMRPGLVGPATVGPGFVGYVDTAADPAFDLPATALRTGVLHYLLGHLVAGGADGCSPAWASAGGTLIDPGVNQVANRIGRLRALGGDAAPSFGGGSGDGDGSGDAGGADPAARCTEPRALAAAYRRVVGAFDVSAVDFELPAEGESAATAARRARALRALQRERELQVSFTAPLTASGLGASCVAALRAAHRAGAEVGTVNLLAGLEPRTAPSGRLSRLAAAVRLAEAQIARAQSLPDEEDAWRRVALTLVLADGSELSEQDARTLSDYAVRHGLAWLSLRGADPDEGAATVLRGSVP</sequence>
<feature type="compositionally biased region" description="Gly residues" evidence="1">
    <location>
        <begin position="164"/>
        <end position="178"/>
    </location>
</feature>
<dbReference type="InterPro" id="IPR052750">
    <property type="entry name" value="GH18_Chitinase"/>
</dbReference>
<evidence type="ECO:0000256" key="1">
    <source>
        <dbReference type="SAM" id="MobiDB-lite"/>
    </source>
</evidence>
<proteinExistence type="predicted"/>
<dbReference type="Gene3D" id="3.20.20.80">
    <property type="entry name" value="Glycosidases"/>
    <property type="match status" value="1"/>
</dbReference>